<keyword evidence="7" id="KW-1185">Reference proteome</keyword>
<evidence type="ECO:0000259" key="5">
    <source>
        <dbReference type="PROSITE" id="PS50102"/>
    </source>
</evidence>
<dbReference type="Proteomes" id="UP000838756">
    <property type="component" value="Unassembled WGS sequence"/>
</dbReference>
<keyword evidence="1" id="KW-0677">Repeat</keyword>
<dbReference type="EMBL" id="CAKXAJ010024914">
    <property type="protein sequence ID" value="CAH2232707.1"/>
    <property type="molecule type" value="Genomic_DNA"/>
</dbReference>
<evidence type="ECO:0000256" key="3">
    <source>
        <dbReference type="PROSITE-ProRule" id="PRU00176"/>
    </source>
</evidence>
<protein>
    <submittedName>
        <fullName evidence="6">Jg5331 protein</fullName>
    </submittedName>
</protein>
<evidence type="ECO:0000313" key="7">
    <source>
        <dbReference type="Proteomes" id="UP000838756"/>
    </source>
</evidence>
<dbReference type="Pfam" id="PF00076">
    <property type="entry name" value="RRM_1"/>
    <property type="match status" value="1"/>
</dbReference>
<dbReference type="InterPro" id="IPR012677">
    <property type="entry name" value="Nucleotide-bd_a/b_plait_sf"/>
</dbReference>
<dbReference type="GO" id="GO:0003723">
    <property type="term" value="F:RNA binding"/>
    <property type="evidence" value="ECO:0007669"/>
    <property type="project" value="UniProtKB-UniRule"/>
</dbReference>
<dbReference type="PROSITE" id="PS50102">
    <property type="entry name" value="RRM"/>
    <property type="match status" value="1"/>
</dbReference>
<comment type="caution">
    <text evidence="6">The sequence shown here is derived from an EMBL/GenBank/DDBJ whole genome shotgun (WGS) entry which is preliminary data.</text>
</comment>
<evidence type="ECO:0000313" key="6">
    <source>
        <dbReference type="EMBL" id="CAH2232707.1"/>
    </source>
</evidence>
<dbReference type="InterPro" id="IPR035979">
    <property type="entry name" value="RBD_domain_sf"/>
</dbReference>
<gene>
    <name evidence="6" type="primary">jg5331</name>
    <name evidence="6" type="ORF">PAEG_LOCUS10926</name>
</gene>
<dbReference type="AlphaFoldDB" id="A0A8S4RB26"/>
<proteinExistence type="predicted"/>
<dbReference type="PANTHER" id="PTHR24012">
    <property type="entry name" value="RNA BINDING PROTEIN"/>
    <property type="match status" value="1"/>
</dbReference>
<name>A0A8S4RB26_9NEOP</name>
<evidence type="ECO:0000256" key="1">
    <source>
        <dbReference type="ARBA" id="ARBA00022737"/>
    </source>
</evidence>
<feature type="region of interest" description="Disordered" evidence="4">
    <location>
        <begin position="237"/>
        <end position="281"/>
    </location>
</feature>
<dbReference type="FunFam" id="3.30.70.330:FF:000013">
    <property type="entry name" value="CUGBP Elav-like family member 1 isoform 2"/>
    <property type="match status" value="1"/>
</dbReference>
<dbReference type="InterPro" id="IPR000504">
    <property type="entry name" value="RRM_dom"/>
</dbReference>
<accession>A0A8S4RB26</accession>
<dbReference type="SMART" id="SM00360">
    <property type="entry name" value="RRM"/>
    <property type="match status" value="1"/>
</dbReference>
<dbReference type="Gene3D" id="3.30.70.330">
    <property type="match status" value="1"/>
</dbReference>
<feature type="domain" description="RRM" evidence="5">
    <location>
        <begin position="103"/>
        <end position="188"/>
    </location>
</feature>
<evidence type="ECO:0000256" key="2">
    <source>
        <dbReference type="ARBA" id="ARBA00022884"/>
    </source>
</evidence>
<sequence>MSLNNRKITIFNFIIPSDYRLTPGHGSPPSKINGFKTVVHHAGTMRIGGLHTSLRTLRRGAFLGHKPESPCGMMTMSINNNNSTSINNNNNDEQPEMPDPDYIKMFVGQVPRSMDENDLRLMFEEFGRVHQINVLRDKVTGASKGCCFVTFFTRKAALKAQDALHNIKTLSGHVFGNSQWVHIKSSSPRWADGLVIAVDCVVQRMLLTFLRSSSSSSSLFPGLVSILGRLEPSVVRSHSSQPSSLQKLSRPPRSSSASGSDAGEPRYAARCSATPLHRSNT</sequence>
<evidence type="ECO:0000256" key="4">
    <source>
        <dbReference type="SAM" id="MobiDB-lite"/>
    </source>
</evidence>
<feature type="compositionally biased region" description="Low complexity" evidence="4">
    <location>
        <begin position="237"/>
        <end position="262"/>
    </location>
</feature>
<reference evidence="6" key="1">
    <citation type="submission" date="2022-03" db="EMBL/GenBank/DDBJ databases">
        <authorList>
            <person name="Lindestad O."/>
        </authorList>
    </citation>
    <scope>NUCLEOTIDE SEQUENCE</scope>
</reference>
<organism evidence="6 7">
    <name type="scientific">Pararge aegeria aegeria</name>
    <dbReference type="NCBI Taxonomy" id="348720"/>
    <lineage>
        <taxon>Eukaryota</taxon>
        <taxon>Metazoa</taxon>
        <taxon>Ecdysozoa</taxon>
        <taxon>Arthropoda</taxon>
        <taxon>Hexapoda</taxon>
        <taxon>Insecta</taxon>
        <taxon>Pterygota</taxon>
        <taxon>Neoptera</taxon>
        <taxon>Endopterygota</taxon>
        <taxon>Lepidoptera</taxon>
        <taxon>Glossata</taxon>
        <taxon>Ditrysia</taxon>
        <taxon>Papilionoidea</taxon>
        <taxon>Nymphalidae</taxon>
        <taxon>Satyrinae</taxon>
        <taxon>Satyrini</taxon>
        <taxon>Parargina</taxon>
        <taxon>Pararge</taxon>
    </lineage>
</organism>
<dbReference type="OrthoDB" id="267048at2759"/>
<keyword evidence="2 3" id="KW-0694">RNA-binding</keyword>
<dbReference type="SUPFAM" id="SSF54928">
    <property type="entry name" value="RNA-binding domain, RBD"/>
    <property type="match status" value="1"/>
</dbReference>